<reference evidence="1" key="1">
    <citation type="journal article" date="2021" name="Proc. Natl. Acad. Sci. U.S.A.">
        <title>A Catalog of Tens of Thousands of Viruses from Human Metagenomes Reveals Hidden Associations with Chronic Diseases.</title>
        <authorList>
            <person name="Tisza M.J."/>
            <person name="Buck C.B."/>
        </authorList>
    </citation>
    <scope>NUCLEOTIDE SEQUENCE</scope>
    <source>
        <strain evidence="1">CtdyF5</strain>
    </source>
</reference>
<protein>
    <submittedName>
        <fullName evidence="1">Uncharacterized protein</fullName>
    </submittedName>
</protein>
<dbReference type="EMBL" id="BK016029">
    <property type="protein sequence ID" value="DAF90448.1"/>
    <property type="molecule type" value="Genomic_DNA"/>
</dbReference>
<organism evidence="1">
    <name type="scientific">Myoviridae sp. ctdyF5</name>
    <dbReference type="NCBI Taxonomy" id="2825144"/>
    <lineage>
        <taxon>Viruses</taxon>
        <taxon>Duplodnaviria</taxon>
        <taxon>Heunggongvirae</taxon>
        <taxon>Uroviricota</taxon>
        <taxon>Caudoviricetes</taxon>
    </lineage>
</organism>
<accession>A0A8S5U7K7</accession>
<proteinExistence type="predicted"/>
<evidence type="ECO:0000313" key="1">
    <source>
        <dbReference type="EMBL" id="DAF90448.1"/>
    </source>
</evidence>
<name>A0A8S5U7K7_9CAUD</name>
<sequence length="154" mass="18147">MADILYYPHDYLPLPLMDGYGFKHISPLLRTEMTSGRARQRRRYLSTPTNNTVKWIFTDDIQARIFEGWFRDTLGDGVNWFMMELQTPRGLEFYKCRFTEIYEGPTLVPPKYWQCSATLELWERPLVAPGWGKYPELLSGSDLLDLAMNKEWPV</sequence>